<feature type="compositionally biased region" description="Basic residues" evidence="3">
    <location>
        <begin position="320"/>
        <end position="330"/>
    </location>
</feature>
<feature type="region of interest" description="Disordered" evidence="3">
    <location>
        <begin position="1"/>
        <end position="29"/>
    </location>
</feature>
<evidence type="ECO:0000256" key="2">
    <source>
        <dbReference type="ARBA" id="ARBA00022737"/>
    </source>
</evidence>
<dbReference type="InterPro" id="IPR052107">
    <property type="entry name" value="HEAT6"/>
</dbReference>
<dbReference type="PANTHER" id="PTHR13366">
    <property type="entry name" value="MALARIA ANTIGEN-RELATED"/>
    <property type="match status" value="1"/>
</dbReference>
<dbReference type="PANTHER" id="PTHR13366:SF0">
    <property type="entry name" value="HEAT REPEAT-CONTAINING PROTEIN 6"/>
    <property type="match status" value="1"/>
</dbReference>
<reference evidence="5" key="1">
    <citation type="submission" date="2025-08" db="UniProtKB">
        <authorList>
            <consortium name="Ensembl"/>
        </authorList>
    </citation>
    <scope>IDENTIFICATION</scope>
</reference>
<keyword evidence="2" id="KW-0677">Repeat</keyword>
<dbReference type="Pfam" id="PF13251">
    <property type="entry name" value="DUF4042"/>
    <property type="match status" value="1"/>
</dbReference>
<reference evidence="5" key="2">
    <citation type="submission" date="2025-09" db="UniProtKB">
        <authorList>
            <consortium name="Ensembl"/>
        </authorList>
    </citation>
    <scope>IDENTIFICATION</scope>
</reference>
<feature type="domain" description="DUF4042" evidence="4">
    <location>
        <begin position="404"/>
        <end position="585"/>
    </location>
</feature>
<sequence length="1141" mass="123249">MTTPVAVTTRSSPAEKLGGSMADQESSFPAPHAQFRGRCRRLGGLQPSCPELRTELNLLLDQLISENYSGAEIRPEEICTLLTQASRLVPPSQEHLVVKLCQLIHQLLNQLQVIVDEPTLDTLVSYTCQALYSCSPWTHPEVLLAMSALVYANGPQCKRHLPELLGPSGLLMRYSAPSQPDMELRQAAVHCMSSLCMGLPGKPCLEQPYRGVCFKTFLQTLQCPRPPEGDDIVYCMLLQSALKGLQYYLNGEKWSSGPDDLLGSILGILKKFMFFGVPGVIEEVPPVLYPAPLSQYDSVTVVKSSTAAPQDTPEAGRVSASKKRKSHGRDRKSGVEGRRSEAEDVQEEREVVPTRGQASDRWSPRVQLVSGATPSPSWKKGSSDSEVSDPEGGMQGKIRLYQARVRLSSLHCFLSLLKCVEKRVLFGYWSSFLPDAPTPGSASTLTLLTIVLKDPSPKVRAGSLQVLSALLDGSRGFLSTAEDVSVPRQAFTPLSATLAASLRELHRSLSLALLAESSPHTLTQVIKCLAHLVCNVPYQRLRPGLLSPLWKQIRPYIRHRDVNVRVSCLTLLGALVSAQAPLTEVAQLLKSGDGGGASEEGPCWLLQLCMCLVTKPRDGAHSDSDSATSPAHRNGPAAMEPLPVRLEAMQVLALMVKGYFSLVHNSLLELGHLCNRCLGEEDAYIQLHGSKLLQELGSAITQLYRAEGDSCLPLPQVSRCVVQFWSNVLNGPLTAALQDELHPTLQTSACDALASILPQAFSQLPDKSQVMCMTMLLGLTYGGNSAAAVRALGVYVLFPCLQEDVMFVVDAANAILACLTDCSSNVRTMAAWSLGNLADTLIVNMELLRSEVSDLLLLKMLTAATQASRDKDRVKSNAVRALGNLLYFLGPEQIVRPQFSSPIEEAMHALTSTVCSDVTMKVRWNACYGLGNAFRNPSLNLGSASWSADAFSALTGAVASCRNFKVRINSAAALSVPPLRQNYGDAAQFARVWQALVEALEGSVDSADFLEYRYSSSLRTQLCQALLHLLSLCQPEDLAGLTPSLSGHVGSSLVQHLTEDGSPAAEGKDGAVLSVPWLRVSAALPSFSQLDAALLSRQVRKVARRGDGGAGGSGSETVAPSREGSETQTENNPRESQIIPK</sequence>
<dbReference type="AlphaFoldDB" id="A0AAY4BS97"/>
<dbReference type="Ensembl" id="ENSDCDT00010027573.1">
    <property type="protein sequence ID" value="ENSDCDP00010023046.1"/>
    <property type="gene ID" value="ENSDCDG00010013653.1"/>
</dbReference>
<name>A0AAY4BS97_9TELE</name>
<dbReference type="InterPro" id="IPR016024">
    <property type="entry name" value="ARM-type_fold"/>
</dbReference>
<dbReference type="Proteomes" id="UP000694580">
    <property type="component" value="Unplaced"/>
</dbReference>
<dbReference type="Pfam" id="PF02985">
    <property type="entry name" value="HEAT"/>
    <property type="match status" value="1"/>
</dbReference>
<proteinExistence type="predicted"/>
<evidence type="ECO:0000313" key="6">
    <source>
        <dbReference type="Proteomes" id="UP000694580"/>
    </source>
</evidence>
<feature type="region of interest" description="Disordered" evidence="3">
    <location>
        <begin position="304"/>
        <end position="393"/>
    </location>
</feature>
<feature type="compositionally biased region" description="Basic and acidic residues" evidence="3">
    <location>
        <begin position="331"/>
        <end position="352"/>
    </location>
</feature>
<dbReference type="SUPFAM" id="SSF48371">
    <property type="entry name" value="ARM repeat"/>
    <property type="match status" value="2"/>
</dbReference>
<feature type="region of interest" description="Disordered" evidence="3">
    <location>
        <begin position="1101"/>
        <end position="1141"/>
    </location>
</feature>
<gene>
    <name evidence="5" type="primary">HEATR6</name>
</gene>
<dbReference type="GeneTree" id="ENSGT00390000016675"/>
<dbReference type="Gene3D" id="1.25.10.10">
    <property type="entry name" value="Leucine-rich Repeat Variant"/>
    <property type="match status" value="3"/>
</dbReference>
<feature type="compositionally biased region" description="Polar residues" evidence="3">
    <location>
        <begin position="1126"/>
        <end position="1135"/>
    </location>
</feature>
<evidence type="ECO:0000256" key="1">
    <source>
        <dbReference type="ARBA" id="ARBA00015263"/>
    </source>
</evidence>
<organism evidence="5 6">
    <name type="scientific">Denticeps clupeoides</name>
    <name type="common">denticle herring</name>
    <dbReference type="NCBI Taxonomy" id="299321"/>
    <lineage>
        <taxon>Eukaryota</taxon>
        <taxon>Metazoa</taxon>
        <taxon>Chordata</taxon>
        <taxon>Craniata</taxon>
        <taxon>Vertebrata</taxon>
        <taxon>Euteleostomi</taxon>
        <taxon>Actinopterygii</taxon>
        <taxon>Neopterygii</taxon>
        <taxon>Teleostei</taxon>
        <taxon>Clupei</taxon>
        <taxon>Clupeiformes</taxon>
        <taxon>Denticipitoidei</taxon>
        <taxon>Denticipitidae</taxon>
        <taxon>Denticeps</taxon>
    </lineage>
</organism>
<dbReference type="InterPro" id="IPR025283">
    <property type="entry name" value="DUF4042"/>
</dbReference>
<keyword evidence="6" id="KW-1185">Reference proteome</keyword>
<evidence type="ECO:0000259" key="4">
    <source>
        <dbReference type="Pfam" id="PF13251"/>
    </source>
</evidence>
<evidence type="ECO:0000256" key="3">
    <source>
        <dbReference type="SAM" id="MobiDB-lite"/>
    </source>
</evidence>
<feature type="compositionally biased region" description="Polar residues" evidence="3">
    <location>
        <begin position="1"/>
        <end position="12"/>
    </location>
</feature>
<protein>
    <recommendedName>
        <fullName evidence="1">HEAT repeat-containing protein 6</fullName>
    </recommendedName>
</protein>
<accession>A0AAY4BS97</accession>
<dbReference type="InterPro" id="IPR011989">
    <property type="entry name" value="ARM-like"/>
</dbReference>
<dbReference type="InterPro" id="IPR000357">
    <property type="entry name" value="HEAT"/>
</dbReference>
<evidence type="ECO:0000313" key="5">
    <source>
        <dbReference type="Ensembl" id="ENSDCDP00010023046.1"/>
    </source>
</evidence>